<reference evidence="3" key="1">
    <citation type="journal article" date="2020" name="Phytopathology">
        <title>Genome Sequence Resources of Colletotrichum truncatum, C. plurivorum, C. musicola, and C. sojae: Four Species Pathogenic to Soybean (Glycine max).</title>
        <authorList>
            <person name="Rogerio F."/>
            <person name="Boufleur T.R."/>
            <person name="Ciampi-Guillardi M."/>
            <person name="Sukno S.A."/>
            <person name="Thon M.R."/>
            <person name="Massola Junior N.S."/>
            <person name="Baroncelli R."/>
        </authorList>
    </citation>
    <scope>NUCLEOTIDE SEQUENCE</scope>
    <source>
        <strain evidence="3">LFN0074</strain>
    </source>
</reference>
<keyword evidence="4" id="KW-1185">Reference proteome</keyword>
<gene>
    <name evidence="3" type="ORF">CMUS01_06477</name>
</gene>
<dbReference type="PANTHER" id="PTHR40375">
    <property type="entry name" value="SPORULATION-SPECIFIC PROTEIN 22"/>
    <property type="match status" value="1"/>
</dbReference>
<keyword evidence="1" id="KW-0469">Meiosis</keyword>
<comment type="caution">
    <text evidence="3">The sequence shown here is derived from an EMBL/GenBank/DDBJ whole genome shotgun (WGS) entry which is preliminary data.</text>
</comment>
<dbReference type="OrthoDB" id="65716at2759"/>
<feature type="non-terminal residue" evidence="3">
    <location>
        <position position="987"/>
    </location>
</feature>
<sequence>LSVFDNAKCCEELARDRTRWKDFFLHGFVASSRHRPHPPANSDTHTVFAQSLSRRLSTAIDPPSVETLLAELKPQLNAIMTFAGPVKGKTQRNELDVRGTELWNRCTTLRREDMPGVPPTRSRLLLRSRTFAFFMIDAARSERSPKLPDVVHLMKLALKAGKWCIDDGSLKLASAVFVKASSYSSALAQPQQTMLGPDDLTECKRLETEYYILRTALCWKEDNLNVADFMYGKAQPILESLDPVSAEKMAEVLFEIGRDLSKKGDLTQAVRWLERSHDVISTQDPDRLSRDAVELRLSISQAHIHALLGMDTPEASQKALDLVNYIESEVGEKAVVLLLRLELLQKTPSEAFDVETYADILRRMVRCFNFSEAHFRLLLHHARKLHDKSPSFASGVVNGMLGGTIVTAGRDEWVERLVLFRIWMETSQRDSMAAVEALDKVLTGVQENLTKPFGASAAVGASTLMWKKIEVNYNQACFDIADGWCRLALQPVFENGGPANRSRLGRKLILCALGQNNIERARQAFHEMSEAAQDEPMTRYLMYKAAIRSSDHELAAECLQLVGSTAGQDPNFLYACLLEAQKANNVACAMQAMKQLAERNEFNESSPIHLPAFLRCNIRLAVSLMEAAKGTDERRAAVEEVLGMFEGASKAVQRDPRDQDGNRLFIVKELDWFCQNAYNLGVKNSDAWDLSQLVRLFTCCLDIAKHYPADLPSEAASDISFRMMFCNFVLAAALVSLARTEDNIERQLQHYLAVRKHVEAYDTALQRQVKGIIADQRVAGDLTAKLATLLVFDFEAAVALKKYDALGYIIRTVKTTRDVNALKAMGDIVLRGKLSGHDMFSTLGVIVNEIWELEHMKGEKLAKYVRCIFQAVRPLDAGLGQRLMRQAIGMARDSSKVGVFHDLERKRSLGQTFIDTNAQTSHPFPPEELEWLVTTSFNHAVDAYNARQDDECNSWADLAMNLAHYAGDDGALEKTLQENRLKLRFDL</sequence>
<dbReference type="InterPro" id="IPR039057">
    <property type="entry name" value="Spo22/ZIP4"/>
</dbReference>
<dbReference type="Pfam" id="PF08631">
    <property type="entry name" value="SPO22"/>
    <property type="match status" value="1"/>
</dbReference>
<protein>
    <recommendedName>
        <fullName evidence="2">Protein ZIP4 homolog</fullName>
    </recommendedName>
</protein>
<dbReference type="AlphaFoldDB" id="A0A8H6NIA2"/>
<dbReference type="GO" id="GO:0090173">
    <property type="term" value="P:regulation of synaptonemal complex assembly"/>
    <property type="evidence" value="ECO:0007669"/>
    <property type="project" value="InterPro"/>
</dbReference>
<dbReference type="InterPro" id="IPR013940">
    <property type="entry name" value="Spo22/ZIP4/TEX11"/>
</dbReference>
<dbReference type="Proteomes" id="UP000639643">
    <property type="component" value="Unassembled WGS sequence"/>
</dbReference>
<proteinExistence type="predicted"/>
<accession>A0A8H6NIA2</accession>
<dbReference type="InterPro" id="IPR011990">
    <property type="entry name" value="TPR-like_helical_dom_sf"/>
</dbReference>
<evidence type="ECO:0000313" key="4">
    <source>
        <dbReference type="Proteomes" id="UP000639643"/>
    </source>
</evidence>
<evidence type="ECO:0000313" key="3">
    <source>
        <dbReference type="EMBL" id="KAF6833630.1"/>
    </source>
</evidence>
<evidence type="ECO:0000256" key="2">
    <source>
        <dbReference type="ARBA" id="ARBA00031845"/>
    </source>
</evidence>
<name>A0A8H6NIA2_9PEZI</name>
<dbReference type="PANTHER" id="PTHR40375:SF2">
    <property type="entry name" value="SPORULATION-SPECIFIC PROTEIN 22"/>
    <property type="match status" value="1"/>
</dbReference>
<dbReference type="EMBL" id="WIGM01000212">
    <property type="protein sequence ID" value="KAF6833630.1"/>
    <property type="molecule type" value="Genomic_DNA"/>
</dbReference>
<organism evidence="3 4">
    <name type="scientific">Colletotrichum musicola</name>
    <dbReference type="NCBI Taxonomy" id="2175873"/>
    <lineage>
        <taxon>Eukaryota</taxon>
        <taxon>Fungi</taxon>
        <taxon>Dikarya</taxon>
        <taxon>Ascomycota</taxon>
        <taxon>Pezizomycotina</taxon>
        <taxon>Sordariomycetes</taxon>
        <taxon>Hypocreomycetidae</taxon>
        <taxon>Glomerellales</taxon>
        <taxon>Glomerellaceae</taxon>
        <taxon>Colletotrichum</taxon>
        <taxon>Colletotrichum orchidearum species complex</taxon>
    </lineage>
</organism>
<evidence type="ECO:0000256" key="1">
    <source>
        <dbReference type="ARBA" id="ARBA00023254"/>
    </source>
</evidence>
<dbReference type="GO" id="GO:0051321">
    <property type="term" value="P:meiotic cell cycle"/>
    <property type="evidence" value="ECO:0007669"/>
    <property type="project" value="UniProtKB-KW"/>
</dbReference>
<dbReference type="Gene3D" id="1.25.40.10">
    <property type="entry name" value="Tetratricopeptide repeat domain"/>
    <property type="match status" value="1"/>
</dbReference>